<dbReference type="SUPFAM" id="SSF56112">
    <property type="entry name" value="Protein kinase-like (PK-like)"/>
    <property type="match status" value="1"/>
</dbReference>
<dbReference type="InterPro" id="IPR000719">
    <property type="entry name" value="Prot_kinase_dom"/>
</dbReference>
<dbReference type="InterPro" id="IPR050122">
    <property type="entry name" value="RTK"/>
</dbReference>
<dbReference type="PANTHER" id="PTHR24416">
    <property type="entry name" value="TYROSINE-PROTEIN KINASE RECEPTOR"/>
    <property type="match status" value="1"/>
</dbReference>
<dbReference type="GO" id="GO:0038062">
    <property type="term" value="F:protein tyrosine kinase collagen receptor activity"/>
    <property type="evidence" value="ECO:0007669"/>
    <property type="project" value="TreeGrafter"/>
</dbReference>
<feature type="domain" description="Protein kinase" evidence="1">
    <location>
        <begin position="1"/>
        <end position="171"/>
    </location>
</feature>
<keyword evidence="3" id="KW-1185">Reference proteome</keyword>
<dbReference type="GO" id="GO:0051897">
    <property type="term" value="P:positive regulation of phosphatidylinositol 3-kinase/protein kinase B signal transduction"/>
    <property type="evidence" value="ECO:0007669"/>
    <property type="project" value="TreeGrafter"/>
</dbReference>
<evidence type="ECO:0000259" key="1">
    <source>
        <dbReference type="PROSITE" id="PS50011"/>
    </source>
</evidence>
<evidence type="ECO:0000313" key="3">
    <source>
        <dbReference type="Proteomes" id="UP000194236"/>
    </source>
</evidence>
<reference evidence="2 3" key="1">
    <citation type="submission" date="2017-03" db="EMBL/GenBank/DDBJ databases">
        <title>Genome Survey of Euroglyphus maynei.</title>
        <authorList>
            <person name="Arlian L.G."/>
            <person name="Morgan M.S."/>
            <person name="Rider S.D."/>
        </authorList>
    </citation>
    <scope>NUCLEOTIDE SEQUENCE [LARGE SCALE GENOMIC DNA]</scope>
    <source>
        <strain evidence="2">Arlian Lab</strain>
        <tissue evidence="2">Whole body</tissue>
    </source>
</reference>
<organism evidence="2 3">
    <name type="scientific">Euroglyphus maynei</name>
    <name type="common">Mayne's house dust mite</name>
    <dbReference type="NCBI Taxonomy" id="6958"/>
    <lineage>
        <taxon>Eukaryota</taxon>
        <taxon>Metazoa</taxon>
        <taxon>Ecdysozoa</taxon>
        <taxon>Arthropoda</taxon>
        <taxon>Chelicerata</taxon>
        <taxon>Arachnida</taxon>
        <taxon>Acari</taxon>
        <taxon>Acariformes</taxon>
        <taxon>Sarcoptiformes</taxon>
        <taxon>Astigmata</taxon>
        <taxon>Psoroptidia</taxon>
        <taxon>Analgoidea</taxon>
        <taxon>Pyroglyphidae</taxon>
        <taxon>Pyroglyphinae</taxon>
        <taxon>Euroglyphus</taxon>
    </lineage>
</organism>
<dbReference type="InterPro" id="IPR020635">
    <property type="entry name" value="Tyr_kinase_cat_dom"/>
</dbReference>
<dbReference type="GO" id="GO:0005524">
    <property type="term" value="F:ATP binding"/>
    <property type="evidence" value="ECO:0007669"/>
    <property type="project" value="InterPro"/>
</dbReference>
<dbReference type="GO" id="GO:0005518">
    <property type="term" value="F:collagen binding"/>
    <property type="evidence" value="ECO:0007669"/>
    <property type="project" value="TreeGrafter"/>
</dbReference>
<dbReference type="InterPro" id="IPR001245">
    <property type="entry name" value="Ser-Thr/Tyr_kinase_cat_dom"/>
</dbReference>
<comment type="caution">
    <text evidence="2">The sequence shown here is derived from an EMBL/GenBank/DDBJ whole genome shotgun (WGS) entry which is preliminary data.</text>
</comment>
<dbReference type="GO" id="GO:0010976">
    <property type="term" value="P:positive regulation of neuron projection development"/>
    <property type="evidence" value="ECO:0007669"/>
    <property type="project" value="TreeGrafter"/>
</dbReference>
<dbReference type="Gene3D" id="1.10.510.10">
    <property type="entry name" value="Transferase(Phosphotransferase) domain 1"/>
    <property type="match status" value="1"/>
</dbReference>
<dbReference type="PROSITE" id="PS50011">
    <property type="entry name" value="PROTEIN_KINASE_DOM"/>
    <property type="match status" value="1"/>
</dbReference>
<keyword evidence="2" id="KW-0675">Receptor</keyword>
<proteinExistence type="predicted"/>
<dbReference type="OrthoDB" id="6496480at2759"/>
<dbReference type="PRINTS" id="PR00109">
    <property type="entry name" value="TYRKINASE"/>
</dbReference>
<name>A0A1Y3BF08_EURMA</name>
<dbReference type="SMART" id="SM00219">
    <property type="entry name" value="TyrKc"/>
    <property type="match status" value="1"/>
</dbReference>
<dbReference type="Pfam" id="PF07714">
    <property type="entry name" value="PK_Tyr_Ser-Thr"/>
    <property type="match status" value="1"/>
</dbReference>
<dbReference type="GO" id="GO:0005886">
    <property type="term" value="C:plasma membrane"/>
    <property type="evidence" value="ECO:0007669"/>
    <property type="project" value="TreeGrafter"/>
</dbReference>
<dbReference type="GO" id="GO:0043235">
    <property type="term" value="C:receptor complex"/>
    <property type="evidence" value="ECO:0007669"/>
    <property type="project" value="TreeGrafter"/>
</dbReference>
<sequence length="185" mass="21776">MEFNSILIFDELLYIASQIANACVHLESMKQTHQDIATRNMIVYEKNLMVKVTDGAVYMDKYNHDYYNGLPIRWMSPQSIVHEEFDSYSEVYSFGVCFWEILTMAKCRPFIELTDEQFLAIVYAYMNHGEPMVQLPRPTQCQNKEIYQLLHECLDSDPNQRPTFKEISLFLQRKTLTFTTSKLAQ</sequence>
<dbReference type="EMBL" id="MUJZ01027126">
    <property type="protein sequence ID" value="OTF78614.1"/>
    <property type="molecule type" value="Genomic_DNA"/>
</dbReference>
<dbReference type="PANTHER" id="PTHR24416:SF634">
    <property type="entry name" value="DISCOIDIN DOMAIN-CONTAINING RECEPTOR TYROSINE KINASE B"/>
    <property type="match status" value="1"/>
</dbReference>
<protein>
    <submittedName>
        <fullName evidence="2">Discoidin domain receptor-like protein</fullName>
    </submittedName>
</protein>
<evidence type="ECO:0000313" key="2">
    <source>
        <dbReference type="EMBL" id="OTF78614.1"/>
    </source>
</evidence>
<accession>A0A1Y3BF08</accession>
<dbReference type="Proteomes" id="UP000194236">
    <property type="component" value="Unassembled WGS sequence"/>
</dbReference>
<dbReference type="AlphaFoldDB" id="A0A1Y3BF08"/>
<gene>
    <name evidence="2" type="ORF">BLA29_006722</name>
</gene>
<dbReference type="InterPro" id="IPR011009">
    <property type="entry name" value="Kinase-like_dom_sf"/>
</dbReference>